<feature type="non-terminal residue" evidence="2">
    <location>
        <position position="101"/>
    </location>
</feature>
<dbReference type="EMBL" id="BARS01045187">
    <property type="protein sequence ID" value="GAG30040.1"/>
    <property type="molecule type" value="Genomic_DNA"/>
</dbReference>
<evidence type="ECO:0000313" key="2">
    <source>
        <dbReference type="EMBL" id="GAG30040.1"/>
    </source>
</evidence>
<dbReference type="AlphaFoldDB" id="X0WHA1"/>
<feature type="transmembrane region" description="Helical" evidence="1">
    <location>
        <begin position="6"/>
        <end position="23"/>
    </location>
</feature>
<name>X0WHA1_9ZZZZ</name>
<keyword evidence="1" id="KW-0472">Membrane</keyword>
<proteinExistence type="predicted"/>
<reference evidence="2" key="1">
    <citation type="journal article" date="2014" name="Front. Microbiol.">
        <title>High frequency of phylogenetically diverse reductive dehalogenase-homologous genes in deep subseafloor sedimentary metagenomes.</title>
        <authorList>
            <person name="Kawai M."/>
            <person name="Futagami T."/>
            <person name="Toyoda A."/>
            <person name="Takaki Y."/>
            <person name="Nishi S."/>
            <person name="Hori S."/>
            <person name="Arai W."/>
            <person name="Tsubouchi T."/>
            <person name="Morono Y."/>
            <person name="Uchiyama I."/>
            <person name="Ito T."/>
            <person name="Fujiyama A."/>
            <person name="Inagaki F."/>
            <person name="Takami H."/>
        </authorList>
    </citation>
    <scope>NUCLEOTIDE SEQUENCE</scope>
    <source>
        <strain evidence="2">Expedition CK06-06</strain>
    </source>
</reference>
<comment type="caution">
    <text evidence="2">The sequence shown here is derived from an EMBL/GenBank/DDBJ whole genome shotgun (WGS) entry which is preliminary data.</text>
</comment>
<protein>
    <submittedName>
        <fullName evidence="2">Uncharacterized protein</fullName>
    </submittedName>
</protein>
<evidence type="ECO:0000256" key="1">
    <source>
        <dbReference type="SAM" id="Phobius"/>
    </source>
</evidence>
<accession>X0WHA1</accession>
<gene>
    <name evidence="2" type="ORF">S01H1_68150</name>
</gene>
<organism evidence="2">
    <name type="scientific">marine sediment metagenome</name>
    <dbReference type="NCBI Taxonomy" id="412755"/>
    <lineage>
        <taxon>unclassified sequences</taxon>
        <taxon>metagenomes</taxon>
        <taxon>ecological metagenomes</taxon>
    </lineage>
</organism>
<keyword evidence="1" id="KW-1133">Transmembrane helix</keyword>
<keyword evidence="1" id="KW-0812">Transmembrane</keyword>
<sequence length="101" mass="11124">MNYIGLILSGVAGIVIALAIAYLKSKGTKGEIAVLKERVNNKEMEEKKNKAWLSFVETRIKDSSVSVVSALTPRFDSVDKQIESINKRLTATNKNVEKLDG</sequence>